<keyword evidence="5" id="KW-1185">Reference proteome</keyword>
<dbReference type="Proteomes" id="UP001334084">
    <property type="component" value="Chromosome 1"/>
</dbReference>
<dbReference type="RefSeq" id="XP_065328374.1">
    <property type="nucleotide sequence ID" value="XM_065472302.1"/>
</dbReference>
<proteinExistence type="predicted"/>
<keyword evidence="2" id="KW-0472">Membrane</keyword>
<evidence type="ECO:0000256" key="1">
    <source>
        <dbReference type="ARBA" id="ARBA00004370"/>
    </source>
</evidence>
<feature type="domain" description="Golgin subfamily A member 7/ERF4" evidence="3">
    <location>
        <begin position="5"/>
        <end position="103"/>
    </location>
</feature>
<name>A0AAX4J8E3_9MICR</name>
<evidence type="ECO:0000259" key="3">
    <source>
        <dbReference type="Pfam" id="PF10256"/>
    </source>
</evidence>
<dbReference type="AlphaFoldDB" id="A0AAX4J8E3"/>
<dbReference type="Pfam" id="PF10256">
    <property type="entry name" value="Erf4"/>
    <property type="match status" value="1"/>
</dbReference>
<evidence type="ECO:0000256" key="2">
    <source>
        <dbReference type="ARBA" id="ARBA00023136"/>
    </source>
</evidence>
<evidence type="ECO:0000313" key="5">
    <source>
        <dbReference type="Proteomes" id="UP001334084"/>
    </source>
</evidence>
<dbReference type="GeneID" id="90540032"/>
<comment type="subcellular location">
    <subcellularLocation>
        <location evidence="1">Membrane</location>
    </subcellularLocation>
</comment>
<protein>
    <submittedName>
        <fullName evidence="4">ERF4 domain-containing protein</fullName>
    </submittedName>
</protein>
<accession>A0AAX4J8E3</accession>
<organism evidence="4 5">
    <name type="scientific">Vairimorpha necatrix</name>
    <dbReference type="NCBI Taxonomy" id="6039"/>
    <lineage>
        <taxon>Eukaryota</taxon>
        <taxon>Fungi</taxon>
        <taxon>Fungi incertae sedis</taxon>
        <taxon>Microsporidia</taxon>
        <taxon>Nosematidae</taxon>
        <taxon>Vairimorpha</taxon>
    </lineage>
</organism>
<dbReference type="EMBL" id="CP142726">
    <property type="protein sequence ID" value="WUR02229.1"/>
    <property type="molecule type" value="Genomic_DNA"/>
</dbReference>
<evidence type="ECO:0000313" key="4">
    <source>
        <dbReference type="EMBL" id="WUR02229.1"/>
    </source>
</evidence>
<dbReference type="GO" id="GO:0016020">
    <property type="term" value="C:membrane"/>
    <property type="evidence" value="ECO:0007669"/>
    <property type="project" value="UniProtKB-SubCell"/>
</dbReference>
<gene>
    <name evidence="4" type="ORF">VNE69_01168</name>
</gene>
<dbReference type="InterPro" id="IPR019383">
    <property type="entry name" value="Golgin_A_7/ERF4"/>
</dbReference>
<reference evidence="4" key="1">
    <citation type="journal article" date="2024" name="BMC Genomics">
        <title>Functional annotation of a divergent genome using sequence and structure-based similarity.</title>
        <authorList>
            <person name="Svedberg D."/>
            <person name="Winiger R.R."/>
            <person name="Berg A."/>
            <person name="Sharma H."/>
            <person name="Tellgren-Roth C."/>
            <person name="Debrunner-Vossbrinck B.A."/>
            <person name="Vossbrinck C.R."/>
            <person name="Barandun J."/>
        </authorList>
    </citation>
    <scope>NUCLEOTIDE SEQUENCE</scope>
    <source>
        <strain evidence="4">Illinois isolate</strain>
    </source>
</reference>
<sequence length="111" mass="13282">MNYKIEIPRDWRTSEIRFIDEMPLCLIDKLDKEIYKESINSINNIFKPKYSYLGIFKMLTLVPYLFSDKSSYDKDLDKVIENVNKKLKDKGMSFGNPKYENYTHLVLKIDE</sequence>
<dbReference type="KEGG" id="vnx:VNE69_01168"/>